<evidence type="ECO:0000313" key="1">
    <source>
        <dbReference type="EMBL" id="MPN57428.1"/>
    </source>
</evidence>
<comment type="caution">
    <text evidence="1">The sequence shown here is derived from an EMBL/GenBank/DDBJ whole genome shotgun (WGS) entry which is preliminary data.</text>
</comment>
<name>A0A645J172_9ZZZZ</name>
<proteinExistence type="predicted"/>
<gene>
    <name evidence="1" type="ORF">SDC9_205122</name>
</gene>
<dbReference type="AlphaFoldDB" id="A0A645J172"/>
<organism evidence="1">
    <name type="scientific">bioreactor metagenome</name>
    <dbReference type="NCBI Taxonomy" id="1076179"/>
    <lineage>
        <taxon>unclassified sequences</taxon>
        <taxon>metagenomes</taxon>
        <taxon>ecological metagenomes</taxon>
    </lineage>
</organism>
<protein>
    <submittedName>
        <fullName evidence="1">Uncharacterized protein</fullName>
    </submittedName>
</protein>
<accession>A0A645J172</accession>
<reference evidence="1" key="1">
    <citation type="submission" date="2019-08" db="EMBL/GenBank/DDBJ databases">
        <authorList>
            <person name="Kucharzyk K."/>
            <person name="Murdoch R.W."/>
            <person name="Higgins S."/>
            <person name="Loffler F."/>
        </authorList>
    </citation>
    <scope>NUCLEOTIDE SEQUENCE</scope>
</reference>
<sequence length="97" mass="10718">MLVPDAVGAALVRHADAGDVLRRQSGFFHSFFTHVYRFVVDFIKIVLDHILRGRVLGEFSVADADDLEAPVEYQRSGTGCAFVDNEDVVSHDTLLLA</sequence>
<dbReference type="EMBL" id="VSSQ01128936">
    <property type="protein sequence ID" value="MPN57428.1"/>
    <property type="molecule type" value="Genomic_DNA"/>
</dbReference>